<organism evidence="8 9">
    <name type="scientific">Polypedilum vanderplanki</name>
    <name type="common">Sleeping chironomid midge</name>
    <dbReference type="NCBI Taxonomy" id="319348"/>
    <lineage>
        <taxon>Eukaryota</taxon>
        <taxon>Metazoa</taxon>
        <taxon>Ecdysozoa</taxon>
        <taxon>Arthropoda</taxon>
        <taxon>Hexapoda</taxon>
        <taxon>Insecta</taxon>
        <taxon>Pterygota</taxon>
        <taxon>Neoptera</taxon>
        <taxon>Endopterygota</taxon>
        <taxon>Diptera</taxon>
        <taxon>Nematocera</taxon>
        <taxon>Chironomoidea</taxon>
        <taxon>Chironomidae</taxon>
        <taxon>Chironominae</taxon>
        <taxon>Polypedilum</taxon>
        <taxon>Polypedilum</taxon>
    </lineage>
</organism>
<dbReference type="AlphaFoldDB" id="A0A9J6CSI0"/>
<evidence type="ECO:0000256" key="2">
    <source>
        <dbReference type="ARBA" id="ARBA00022723"/>
    </source>
</evidence>
<dbReference type="Pfam" id="PF00651">
    <property type="entry name" value="BTB"/>
    <property type="match status" value="1"/>
</dbReference>
<evidence type="ECO:0000259" key="7">
    <source>
        <dbReference type="PROSITE" id="PS50097"/>
    </source>
</evidence>
<keyword evidence="9" id="KW-1185">Reference proteome</keyword>
<dbReference type="PANTHER" id="PTHR23110:SF81">
    <property type="entry name" value="BTB-PROTEIN-VII, ISOFORM F-RELATED"/>
    <property type="match status" value="1"/>
</dbReference>
<keyword evidence="2" id="KW-0479">Metal-binding</keyword>
<dbReference type="Gene3D" id="3.30.710.10">
    <property type="entry name" value="Potassium Channel Kv1.1, Chain A"/>
    <property type="match status" value="1"/>
</dbReference>
<dbReference type="PANTHER" id="PTHR23110">
    <property type="entry name" value="BTB DOMAIN TRANSCRIPTION FACTOR"/>
    <property type="match status" value="1"/>
</dbReference>
<dbReference type="InterPro" id="IPR007588">
    <property type="entry name" value="Znf_FLYWCH"/>
</dbReference>
<dbReference type="GO" id="GO:0008270">
    <property type="term" value="F:zinc ion binding"/>
    <property type="evidence" value="ECO:0007669"/>
    <property type="project" value="UniProtKB-KW"/>
</dbReference>
<keyword evidence="3" id="KW-0863">Zinc-finger</keyword>
<dbReference type="CDD" id="cd18315">
    <property type="entry name" value="BTB_POZ_BAB-like"/>
    <property type="match status" value="1"/>
</dbReference>
<dbReference type="InterPro" id="IPR051095">
    <property type="entry name" value="Dros_DevTransReg"/>
</dbReference>
<dbReference type="InterPro" id="IPR011333">
    <property type="entry name" value="SKP1/BTB/POZ_sf"/>
</dbReference>
<dbReference type="Gene3D" id="2.20.25.240">
    <property type="match status" value="1"/>
</dbReference>
<evidence type="ECO:0000256" key="5">
    <source>
        <dbReference type="ARBA" id="ARBA00023242"/>
    </source>
</evidence>
<comment type="subcellular location">
    <subcellularLocation>
        <location evidence="1">Nucleus</location>
    </subcellularLocation>
</comment>
<dbReference type="OrthoDB" id="2311693at2759"/>
<dbReference type="PROSITE" id="PS50097">
    <property type="entry name" value="BTB"/>
    <property type="match status" value="1"/>
</dbReference>
<dbReference type="GO" id="GO:0006357">
    <property type="term" value="P:regulation of transcription by RNA polymerase II"/>
    <property type="evidence" value="ECO:0007669"/>
    <property type="project" value="TreeGrafter"/>
</dbReference>
<evidence type="ECO:0000256" key="1">
    <source>
        <dbReference type="ARBA" id="ARBA00004123"/>
    </source>
</evidence>
<dbReference type="InterPro" id="IPR000210">
    <property type="entry name" value="BTB/POZ_dom"/>
</dbReference>
<dbReference type="Pfam" id="PF04500">
    <property type="entry name" value="FLYWCH"/>
    <property type="match status" value="1"/>
</dbReference>
<name>A0A9J6CSI0_POLVA</name>
<feature type="compositionally biased region" description="Basic and acidic residues" evidence="6">
    <location>
        <begin position="131"/>
        <end position="146"/>
    </location>
</feature>
<evidence type="ECO:0000256" key="3">
    <source>
        <dbReference type="ARBA" id="ARBA00022771"/>
    </source>
</evidence>
<evidence type="ECO:0000313" key="8">
    <source>
        <dbReference type="EMBL" id="KAG5684904.1"/>
    </source>
</evidence>
<dbReference type="Proteomes" id="UP001107558">
    <property type="component" value="Chromosome 1"/>
</dbReference>
<sequence>MSLEEFALTWNNFTDNVISGFSALFVQGNLCDVTLAVEGKLLKAHKVVLSICSPYFQRMFAENPCQHPVIVLKDMNAKLVSNLLEFMYQGSVNVKQSELKAFMKIAENLQIKGLATNSKKSNGDIENNEDEKEKTNEVKSTKRSIENDENSSSAKSTKAMKMESEDEITDLTNDDDCEAQSNDDLLLTVPEITMVESRVNENNQKIRDEGLRIISHPQSLNLFSPFEYSPEALLIEAQNKSNDASINSNSGSNVTMLSSTSLLHGNCIFNRNNTVATQQGLKTYWLCKSYRISMCKARCITHQGKVISATGVHNHVPHMNNKQDIPPGHTPNVVQPSINEFNSNSMPSTSSSTLHNHTQQQLMMSQPYPYLQHNIHETEQLQRSLQISNVQSLENKLAFNSVADNGNYKIEHQI</sequence>
<dbReference type="EMBL" id="JADBJN010000001">
    <property type="protein sequence ID" value="KAG5684904.1"/>
    <property type="molecule type" value="Genomic_DNA"/>
</dbReference>
<dbReference type="GO" id="GO:0005634">
    <property type="term" value="C:nucleus"/>
    <property type="evidence" value="ECO:0007669"/>
    <property type="project" value="UniProtKB-SubCell"/>
</dbReference>
<accession>A0A9J6CSI0</accession>
<evidence type="ECO:0000256" key="4">
    <source>
        <dbReference type="ARBA" id="ARBA00022833"/>
    </source>
</evidence>
<reference evidence="8" key="1">
    <citation type="submission" date="2021-03" db="EMBL/GenBank/DDBJ databases">
        <title>Chromosome level genome of the anhydrobiotic midge Polypedilum vanderplanki.</title>
        <authorList>
            <person name="Yoshida Y."/>
            <person name="Kikawada T."/>
            <person name="Gusev O."/>
        </authorList>
    </citation>
    <scope>NUCLEOTIDE SEQUENCE</scope>
    <source>
        <strain evidence="8">NIAS01</strain>
        <tissue evidence="8">Whole body or cell culture</tissue>
    </source>
</reference>
<protein>
    <recommendedName>
        <fullName evidence="7">BTB domain-containing protein</fullName>
    </recommendedName>
</protein>
<keyword evidence="4" id="KW-0862">Zinc</keyword>
<proteinExistence type="predicted"/>
<evidence type="ECO:0000313" key="9">
    <source>
        <dbReference type="Proteomes" id="UP001107558"/>
    </source>
</evidence>
<feature type="domain" description="BTB" evidence="7">
    <location>
        <begin position="31"/>
        <end position="96"/>
    </location>
</feature>
<feature type="region of interest" description="Disordered" evidence="6">
    <location>
        <begin position="117"/>
        <end position="163"/>
    </location>
</feature>
<gene>
    <name evidence="8" type="ORF">PVAND_014114</name>
</gene>
<keyword evidence="5" id="KW-0539">Nucleus</keyword>
<evidence type="ECO:0000256" key="6">
    <source>
        <dbReference type="SAM" id="MobiDB-lite"/>
    </source>
</evidence>
<comment type="caution">
    <text evidence="8">The sequence shown here is derived from an EMBL/GenBank/DDBJ whole genome shotgun (WGS) entry which is preliminary data.</text>
</comment>
<dbReference type="SUPFAM" id="SSF54695">
    <property type="entry name" value="POZ domain"/>
    <property type="match status" value="1"/>
</dbReference>
<dbReference type="SMART" id="SM00225">
    <property type="entry name" value="BTB"/>
    <property type="match status" value="1"/>
</dbReference>